<evidence type="ECO:0000256" key="1">
    <source>
        <dbReference type="SAM" id="MobiDB-lite"/>
    </source>
</evidence>
<comment type="caution">
    <text evidence="2">The sequence shown here is derived from an EMBL/GenBank/DDBJ whole genome shotgun (WGS) entry which is preliminary data.</text>
</comment>
<gene>
    <name evidence="2" type="ORF">POL68_35625</name>
</gene>
<feature type="region of interest" description="Disordered" evidence="1">
    <location>
        <begin position="1"/>
        <end position="88"/>
    </location>
</feature>
<dbReference type="Pfam" id="PF10685">
    <property type="entry name" value="KGG"/>
    <property type="match status" value="3"/>
</dbReference>
<accession>A0ABT5DJL3</accession>
<dbReference type="PANTHER" id="PTHR36569:SF5">
    <property type="entry name" value="CONIDIATION-SPECIFIC PROTEIN 10 (EUROFUNG)"/>
    <property type="match status" value="1"/>
</dbReference>
<organism evidence="2 3">
    <name type="scientific">Stigmatella ashevillensis</name>
    <dbReference type="NCBI Taxonomy" id="2995309"/>
    <lineage>
        <taxon>Bacteria</taxon>
        <taxon>Pseudomonadati</taxon>
        <taxon>Myxococcota</taxon>
        <taxon>Myxococcia</taxon>
        <taxon>Myxococcales</taxon>
        <taxon>Cystobacterineae</taxon>
        <taxon>Archangiaceae</taxon>
        <taxon>Stigmatella</taxon>
    </lineage>
</organism>
<dbReference type="PANTHER" id="PTHR36569">
    <property type="match status" value="1"/>
</dbReference>
<feature type="compositionally biased region" description="Gly residues" evidence="1">
    <location>
        <begin position="79"/>
        <end position="88"/>
    </location>
</feature>
<dbReference type="InterPro" id="IPR019626">
    <property type="entry name" value="Stress-induced_KGG_rpt"/>
</dbReference>
<dbReference type="Proteomes" id="UP001221838">
    <property type="component" value="Unassembled WGS sequence"/>
</dbReference>
<evidence type="ECO:0000313" key="3">
    <source>
        <dbReference type="Proteomes" id="UP001221838"/>
    </source>
</evidence>
<keyword evidence="3" id="KW-1185">Reference proteome</keyword>
<dbReference type="RefSeq" id="WP_272144284.1">
    <property type="nucleotide sequence ID" value="NZ_JAQNDM010000002.1"/>
</dbReference>
<evidence type="ECO:0000313" key="2">
    <source>
        <dbReference type="EMBL" id="MDC0713850.1"/>
    </source>
</evidence>
<name>A0ABT5DJL3_9BACT</name>
<dbReference type="EMBL" id="JAQNDM010000002">
    <property type="protein sequence ID" value="MDC0713850.1"/>
    <property type="molecule type" value="Genomic_DNA"/>
</dbReference>
<sequence length="88" mass="9368">MAQNQDGSNRGFAAMDEEKQREIASKGGESVPAEKRSFSQDPELAREAGRKGGESVPAEKRSFSQDPELAREAGRKGGENSGGGQSQE</sequence>
<dbReference type="InterPro" id="IPR052590">
    <property type="entry name" value="Stress/Virulence-Domain"/>
</dbReference>
<reference evidence="2 3" key="1">
    <citation type="submission" date="2022-11" db="EMBL/GenBank/DDBJ databases">
        <title>Minimal conservation of predation-associated metabolite biosynthetic gene clusters underscores biosynthetic potential of Myxococcota including descriptions for ten novel species: Archangium lansinium sp. nov., Myxococcus landrumus sp. nov., Nannocystis bai.</title>
        <authorList>
            <person name="Ahearne A."/>
            <person name="Stevens C."/>
            <person name="Dowd S."/>
        </authorList>
    </citation>
    <scope>NUCLEOTIDE SEQUENCE [LARGE SCALE GENOMIC DNA]</scope>
    <source>
        <strain evidence="2 3">NCWAL01</strain>
    </source>
</reference>
<protein>
    <submittedName>
        <fullName evidence="2">KGG domain-containing protein</fullName>
    </submittedName>
</protein>
<proteinExistence type="predicted"/>
<feature type="compositionally biased region" description="Basic and acidic residues" evidence="1">
    <location>
        <begin position="32"/>
        <end position="78"/>
    </location>
</feature>